<evidence type="ECO:0000313" key="3">
    <source>
        <dbReference type="Proteomes" id="UP000184225"/>
    </source>
</evidence>
<dbReference type="STRING" id="579105.SAMN04488096_102171"/>
<reference evidence="2 3" key="1">
    <citation type="submission" date="2016-11" db="EMBL/GenBank/DDBJ databases">
        <authorList>
            <person name="Jaros S."/>
            <person name="Januszkiewicz K."/>
            <person name="Wedrychowicz H."/>
        </authorList>
    </citation>
    <scope>NUCLEOTIDE SEQUENCE [LARGE SCALE GENOMIC DNA]</scope>
    <source>
        <strain evidence="2 3">DSM 21425</strain>
    </source>
</reference>
<feature type="signal peptide" evidence="1">
    <location>
        <begin position="1"/>
        <end position="18"/>
    </location>
</feature>
<gene>
    <name evidence="2" type="ORF">SAMN04488096_102171</name>
</gene>
<evidence type="ECO:0000256" key="1">
    <source>
        <dbReference type="SAM" id="SignalP"/>
    </source>
</evidence>
<dbReference type="InterPro" id="IPR025348">
    <property type="entry name" value="DUF4252"/>
</dbReference>
<proteinExistence type="predicted"/>
<dbReference type="PROSITE" id="PS51257">
    <property type="entry name" value="PROKAR_LIPOPROTEIN"/>
    <property type="match status" value="1"/>
</dbReference>
<name>A0A1M6BQL4_9FLAO</name>
<dbReference type="Proteomes" id="UP000184225">
    <property type="component" value="Unassembled WGS sequence"/>
</dbReference>
<evidence type="ECO:0008006" key="4">
    <source>
        <dbReference type="Google" id="ProtNLM"/>
    </source>
</evidence>
<evidence type="ECO:0000313" key="2">
    <source>
        <dbReference type="EMBL" id="SHI50981.1"/>
    </source>
</evidence>
<feature type="chain" id="PRO_5012341626" description="DUF4252 domain-containing protein" evidence="1">
    <location>
        <begin position="19"/>
        <end position="204"/>
    </location>
</feature>
<protein>
    <recommendedName>
        <fullName evidence="4">DUF4252 domain-containing protein</fullName>
    </recommendedName>
</protein>
<dbReference type="OrthoDB" id="1143555at2"/>
<organism evidence="2 3">
    <name type="scientific">Mesonia phycicola</name>
    <dbReference type="NCBI Taxonomy" id="579105"/>
    <lineage>
        <taxon>Bacteria</taxon>
        <taxon>Pseudomonadati</taxon>
        <taxon>Bacteroidota</taxon>
        <taxon>Flavobacteriia</taxon>
        <taxon>Flavobacteriales</taxon>
        <taxon>Flavobacteriaceae</taxon>
        <taxon>Mesonia</taxon>
    </lineage>
</organism>
<keyword evidence="3" id="KW-1185">Reference proteome</keyword>
<dbReference type="EMBL" id="FQYY01000002">
    <property type="protein sequence ID" value="SHI50981.1"/>
    <property type="molecule type" value="Genomic_DNA"/>
</dbReference>
<keyword evidence="1" id="KW-0732">Signal</keyword>
<sequence length="204" mass="22722">MKKINKILLLLVAVFAIACNSEPTLQKYYVEHQNDDNFVLIDVPSSLFIGDNSAVSEEDKKVIASIRKANVLALPINETNQQFFTQEKAVMETILKDEKYKVLMSFGSSNRNVKVMYLGEEKAIDEVIVYASDDTKGFAVARLLGDNMNFSAIIKLMKSATNGDLDLNLGVFQNFGSEIKKKSGNTNKKDTISIEVNDSLKVKI</sequence>
<dbReference type="RefSeq" id="WP_073148333.1">
    <property type="nucleotide sequence ID" value="NZ_FQYY01000002.1"/>
</dbReference>
<accession>A0A1M6BQL4</accession>
<dbReference type="AlphaFoldDB" id="A0A1M6BQL4"/>
<dbReference type="Pfam" id="PF14060">
    <property type="entry name" value="DUF4252"/>
    <property type="match status" value="1"/>
</dbReference>